<dbReference type="InterPro" id="IPR014358">
    <property type="entry name" value="Enoyl-ACP_Rdtase_NADH"/>
</dbReference>
<dbReference type="AlphaFoldDB" id="A0A255EEB2"/>
<evidence type="ECO:0000256" key="9">
    <source>
        <dbReference type="PIRSR" id="PIRSR000094-2"/>
    </source>
</evidence>
<keyword evidence="12" id="KW-1185">Reference proteome</keyword>
<gene>
    <name evidence="11" type="ORF">CGZ91_10385</name>
</gene>
<dbReference type="Pfam" id="PF13561">
    <property type="entry name" value="adh_short_C2"/>
    <property type="match status" value="1"/>
</dbReference>
<evidence type="ECO:0000256" key="7">
    <source>
        <dbReference type="ARBA" id="ARBA00023160"/>
    </source>
</evidence>
<dbReference type="Proteomes" id="UP000216300">
    <property type="component" value="Unassembled WGS sequence"/>
</dbReference>
<dbReference type="PANTHER" id="PTHR43159:SF2">
    <property type="entry name" value="ENOYL-[ACYL-CARRIER-PROTEIN] REDUCTASE [NADH], CHLOROPLASTIC"/>
    <property type="match status" value="1"/>
</dbReference>
<dbReference type="Gene3D" id="3.40.50.720">
    <property type="entry name" value="NAD(P)-binding Rossmann-like Domain"/>
    <property type="match status" value="1"/>
</dbReference>
<sequence>MSGLVEGKTFLVTGVTAPNSIAFSIARIIQEQGGTVVVSNVGRALGLTKRIVRRLPTEPPVIELDVTDADQLAGLSDALRAAGVDRLDGVVHSIAYANPETALGGAYMSTEWSDVSTALHISAYSYVSLVRACQPLFGESASVVGLTFDATVSWPTYDWMGVSKAALESASRYLARYLGAEGVRSNLVAAGPLDTIAKTAIPGADQFNQVWTERAPLGWDAKDAEPAAKAAVALLSDWFPATTGEMIHVDGGIHSTGA</sequence>
<dbReference type="EC" id="1.3.1.9" evidence="8"/>
<comment type="catalytic activity">
    <reaction evidence="8">
        <text>a 2,3-saturated acyl-[ACP] + NAD(+) = a (2E)-enoyl-[ACP] + NADH + H(+)</text>
        <dbReference type="Rhea" id="RHEA:10240"/>
        <dbReference type="Rhea" id="RHEA-COMP:9925"/>
        <dbReference type="Rhea" id="RHEA-COMP:9926"/>
        <dbReference type="ChEBI" id="CHEBI:15378"/>
        <dbReference type="ChEBI" id="CHEBI:57540"/>
        <dbReference type="ChEBI" id="CHEBI:57945"/>
        <dbReference type="ChEBI" id="CHEBI:78784"/>
        <dbReference type="ChEBI" id="CHEBI:78785"/>
        <dbReference type="EC" id="1.3.1.9"/>
    </reaction>
</comment>
<organism evidence="11 12">
    <name type="scientific">Parenemella sanctibonifatiensis</name>
    <dbReference type="NCBI Taxonomy" id="2016505"/>
    <lineage>
        <taxon>Bacteria</taxon>
        <taxon>Bacillati</taxon>
        <taxon>Actinomycetota</taxon>
        <taxon>Actinomycetes</taxon>
        <taxon>Propionibacteriales</taxon>
        <taxon>Propionibacteriaceae</taxon>
        <taxon>Parenemella</taxon>
    </lineage>
</organism>
<evidence type="ECO:0000256" key="4">
    <source>
        <dbReference type="ARBA" id="ARBA00022832"/>
    </source>
</evidence>
<keyword evidence="3 8" id="KW-0444">Lipid biosynthesis</keyword>
<feature type="binding site" evidence="10">
    <location>
        <begin position="20"/>
        <end position="21"/>
    </location>
    <ligand>
        <name>NAD(+)</name>
        <dbReference type="ChEBI" id="CHEBI:57540"/>
    </ligand>
</feature>
<dbReference type="NCBIfam" id="NF005908">
    <property type="entry name" value="PRK07889.1"/>
    <property type="match status" value="1"/>
</dbReference>
<proteinExistence type="inferred from homology"/>
<dbReference type="SUPFAM" id="SSF51735">
    <property type="entry name" value="NAD(P)-binding Rossmann-fold domains"/>
    <property type="match status" value="1"/>
</dbReference>
<dbReference type="GO" id="GO:0006633">
    <property type="term" value="P:fatty acid biosynthetic process"/>
    <property type="evidence" value="ECO:0007669"/>
    <property type="project" value="UniProtKB-KW"/>
</dbReference>
<keyword evidence="6" id="KW-0443">Lipid metabolism</keyword>
<dbReference type="OrthoDB" id="9803628at2"/>
<dbReference type="InterPro" id="IPR036291">
    <property type="entry name" value="NAD(P)-bd_dom_sf"/>
</dbReference>
<dbReference type="RefSeq" id="WP_094454916.1">
    <property type="nucleotide sequence ID" value="NZ_NMVJ01000008.1"/>
</dbReference>
<evidence type="ECO:0000256" key="2">
    <source>
        <dbReference type="ARBA" id="ARBA00009233"/>
    </source>
</evidence>
<feature type="binding site" evidence="10">
    <location>
        <position position="94"/>
    </location>
    <ligand>
        <name>NAD(+)</name>
        <dbReference type="ChEBI" id="CHEBI:57540"/>
    </ligand>
</feature>
<accession>A0A255EEB2</accession>
<dbReference type="PANTHER" id="PTHR43159">
    <property type="entry name" value="ENOYL-[ACYL-CARRIER-PROTEIN] REDUCTASE"/>
    <property type="match status" value="1"/>
</dbReference>
<feature type="binding site" evidence="10">
    <location>
        <position position="14"/>
    </location>
    <ligand>
        <name>NAD(+)</name>
        <dbReference type="ChEBI" id="CHEBI:57540"/>
    </ligand>
</feature>
<comment type="pathway">
    <text evidence="1">Lipid metabolism.</text>
</comment>
<keyword evidence="8 10" id="KW-0520">NAD</keyword>
<feature type="binding site" evidence="10">
    <location>
        <position position="164"/>
    </location>
    <ligand>
        <name>NAD(+)</name>
        <dbReference type="ChEBI" id="CHEBI:57540"/>
    </ligand>
</feature>
<comment type="caution">
    <text evidence="11">The sequence shown here is derived from an EMBL/GenBank/DDBJ whole genome shotgun (WGS) entry which is preliminary data.</text>
</comment>
<feature type="binding site" evidence="10">
    <location>
        <begin position="65"/>
        <end position="66"/>
    </location>
    <ligand>
        <name>NAD(+)</name>
        <dbReference type="ChEBI" id="CHEBI:57540"/>
    </ligand>
</feature>
<dbReference type="InterPro" id="IPR002347">
    <property type="entry name" value="SDR_fam"/>
</dbReference>
<dbReference type="PIRSF" id="PIRSF000094">
    <property type="entry name" value="Enoyl-ACP_rdct"/>
    <property type="match status" value="1"/>
</dbReference>
<evidence type="ECO:0000256" key="6">
    <source>
        <dbReference type="ARBA" id="ARBA00023098"/>
    </source>
</evidence>
<name>A0A255EEB2_9ACTN</name>
<evidence type="ECO:0000256" key="10">
    <source>
        <dbReference type="PIRSR" id="PIRSR000094-3"/>
    </source>
</evidence>
<evidence type="ECO:0000313" key="12">
    <source>
        <dbReference type="Proteomes" id="UP000216300"/>
    </source>
</evidence>
<feature type="binding site" evidence="9">
    <location>
        <position position="97"/>
    </location>
    <ligand>
        <name>substrate</name>
    </ligand>
</feature>
<reference evidence="11 12" key="1">
    <citation type="submission" date="2017-07" db="EMBL/GenBank/DDBJ databases">
        <title>Draft whole genome sequences of clinical Proprionibacteriaceae strains.</title>
        <authorList>
            <person name="Bernier A.-M."/>
            <person name="Bernard K."/>
            <person name="Domingo M.-C."/>
        </authorList>
    </citation>
    <scope>NUCLEOTIDE SEQUENCE [LARGE SCALE GENOMIC DNA]</scope>
    <source>
        <strain evidence="11 12">NML 150081</strain>
    </source>
</reference>
<comment type="similarity">
    <text evidence="2 8">Belongs to the short-chain dehydrogenases/reductases (SDR) family. FabI subfamily.</text>
</comment>
<evidence type="ECO:0000313" key="11">
    <source>
        <dbReference type="EMBL" id="OYN89898.1"/>
    </source>
</evidence>
<dbReference type="GO" id="GO:0004318">
    <property type="term" value="F:enoyl-[acyl-carrier-protein] reductase (NADH) activity"/>
    <property type="evidence" value="ECO:0007669"/>
    <property type="project" value="UniProtKB-EC"/>
</dbReference>
<evidence type="ECO:0000256" key="8">
    <source>
        <dbReference type="PIRNR" id="PIRNR000094"/>
    </source>
</evidence>
<dbReference type="EMBL" id="NMVJ01000008">
    <property type="protein sequence ID" value="OYN89898.1"/>
    <property type="molecule type" value="Genomic_DNA"/>
</dbReference>
<dbReference type="UniPathway" id="UPA00915"/>
<keyword evidence="4" id="KW-0276">Fatty acid metabolism</keyword>
<evidence type="ECO:0000256" key="3">
    <source>
        <dbReference type="ARBA" id="ARBA00022516"/>
    </source>
</evidence>
<protein>
    <recommendedName>
        <fullName evidence="8">Enoyl-[acyl-carrier-protein] reductase [NADH]</fullName>
        <ecNumber evidence="8">1.3.1.9</ecNumber>
    </recommendedName>
</protein>
<keyword evidence="7 8" id="KW-0275">Fatty acid biosynthesis</keyword>
<evidence type="ECO:0000256" key="1">
    <source>
        <dbReference type="ARBA" id="ARBA00005189"/>
    </source>
</evidence>
<keyword evidence="5 8" id="KW-0560">Oxidoreductase</keyword>
<evidence type="ECO:0000256" key="5">
    <source>
        <dbReference type="ARBA" id="ARBA00023002"/>
    </source>
</evidence>